<sequence length="134" mass="13633">MGRRRGGGGGFSRKAPTARGSGAPPPSTRRTEGGGSLLGGVASMIGQGMMWGAGSGIGHRVTDSIMGPRTIAYESAQNNAEEGASSSNGAVVDARTNPCAGPMELFGKCLEQNTDNVAQCQAFADLLTSCKRDL</sequence>
<gene>
    <name evidence="2" type="ORF">Bathy02g03420</name>
</gene>
<dbReference type="GO" id="GO:0007005">
    <property type="term" value="P:mitochondrion organization"/>
    <property type="evidence" value="ECO:0007669"/>
    <property type="project" value="InterPro"/>
</dbReference>
<keyword evidence="3" id="KW-1185">Reference proteome</keyword>
<proteinExistence type="predicted"/>
<dbReference type="eggNOG" id="KOG4090">
    <property type="taxonomic scope" value="Eukaryota"/>
</dbReference>
<dbReference type="KEGG" id="bpg:Bathy02g03420"/>
<evidence type="ECO:0000313" key="2">
    <source>
        <dbReference type="EMBL" id="CCO15057.1"/>
    </source>
</evidence>
<evidence type="ECO:0000313" key="3">
    <source>
        <dbReference type="Proteomes" id="UP000198341"/>
    </source>
</evidence>
<dbReference type="PROSITE" id="PS51808">
    <property type="entry name" value="CHCH"/>
    <property type="match status" value="1"/>
</dbReference>
<dbReference type="EMBL" id="FO082277">
    <property type="protein sequence ID" value="CCO15057.1"/>
    <property type="molecule type" value="Genomic_DNA"/>
</dbReference>
<protein>
    <recommendedName>
        <fullName evidence="4">CHCH domain-containing protein</fullName>
    </recommendedName>
</protein>
<dbReference type="STRING" id="41875.K8EAX9"/>
<dbReference type="GeneID" id="19017455"/>
<organism evidence="2 3">
    <name type="scientific">Bathycoccus prasinos</name>
    <dbReference type="NCBI Taxonomy" id="41875"/>
    <lineage>
        <taxon>Eukaryota</taxon>
        <taxon>Viridiplantae</taxon>
        <taxon>Chlorophyta</taxon>
        <taxon>Mamiellophyceae</taxon>
        <taxon>Mamiellales</taxon>
        <taxon>Bathycoccaceae</taxon>
        <taxon>Bathycoccus</taxon>
    </lineage>
</organism>
<dbReference type="AlphaFoldDB" id="K8EAX9"/>
<feature type="region of interest" description="Disordered" evidence="1">
    <location>
        <begin position="1"/>
        <end position="40"/>
    </location>
</feature>
<dbReference type="PANTHER" id="PTHR13523:SF2">
    <property type="entry name" value="COILED-COIL-HELIX-COILED-COIL-HELIX DOMAIN CONTAINING 2, ISOFORM A-RELATED"/>
    <property type="match status" value="1"/>
</dbReference>
<dbReference type="Proteomes" id="UP000198341">
    <property type="component" value="Chromosome 2"/>
</dbReference>
<dbReference type="Gene3D" id="1.10.287.2900">
    <property type="match status" value="1"/>
</dbReference>
<accession>K8EAX9</accession>
<dbReference type="GO" id="GO:0005634">
    <property type="term" value="C:nucleus"/>
    <property type="evidence" value="ECO:0007669"/>
    <property type="project" value="TreeGrafter"/>
</dbReference>
<dbReference type="PANTHER" id="PTHR13523">
    <property type="entry name" value="COILED-COIL-HELIX-COILED-COIL-HELIX DOMAIN CONTAINING 2/NUR77"/>
    <property type="match status" value="1"/>
</dbReference>
<dbReference type="GO" id="GO:0005739">
    <property type="term" value="C:mitochondrion"/>
    <property type="evidence" value="ECO:0007669"/>
    <property type="project" value="TreeGrafter"/>
</dbReference>
<evidence type="ECO:0008006" key="4">
    <source>
        <dbReference type="Google" id="ProtNLM"/>
    </source>
</evidence>
<reference evidence="2 3" key="1">
    <citation type="submission" date="2011-10" db="EMBL/GenBank/DDBJ databases">
        <authorList>
            <person name="Genoscope - CEA"/>
        </authorList>
    </citation>
    <scope>NUCLEOTIDE SEQUENCE [LARGE SCALE GENOMIC DNA]</scope>
    <source>
        <strain evidence="2 3">RCC 1105</strain>
    </source>
</reference>
<dbReference type="OrthoDB" id="1106148at2759"/>
<dbReference type="RefSeq" id="XP_007514817.1">
    <property type="nucleotide sequence ID" value="XM_007514755.1"/>
</dbReference>
<evidence type="ECO:0000256" key="1">
    <source>
        <dbReference type="SAM" id="MobiDB-lite"/>
    </source>
</evidence>
<dbReference type="InterPro" id="IPR055304">
    <property type="entry name" value="CHCHD2/10-like"/>
</dbReference>
<name>K8EAX9_9CHLO</name>